<evidence type="ECO:0000256" key="2">
    <source>
        <dbReference type="ARBA" id="ARBA00022857"/>
    </source>
</evidence>
<name>A0A4R4ZWJ6_9ACTN</name>
<keyword evidence="3" id="KW-0560">Oxidoreductase</keyword>
<protein>
    <submittedName>
        <fullName evidence="5">SDR family NAD(P)-dependent oxidoreductase</fullName>
    </submittedName>
</protein>
<dbReference type="AlphaFoldDB" id="A0A4R4ZWJ6"/>
<dbReference type="OrthoDB" id="9781117at2"/>
<dbReference type="PRINTS" id="PR00081">
    <property type="entry name" value="GDHRDH"/>
</dbReference>
<gene>
    <name evidence="5" type="ORF">E1298_43675</name>
</gene>
<dbReference type="PANTHER" id="PTHR43490:SF99">
    <property type="entry name" value="SHORT-CHAIN DEHYDROGENASE_REDUCTASE"/>
    <property type="match status" value="1"/>
</dbReference>
<evidence type="ECO:0000313" key="6">
    <source>
        <dbReference type="Proteomes" id="UP000294513"/>
    </source>
</evidence>
<dbReference type="Gene3D" id="3.40.50.720">
    <property type="entry name" value="NAD(P)-binding Rossmann-like Domain"/>
    <property type="match status" value="1"/>
</dbReference>
<organism evidence="5 6">
    <name type="scientific">Actinomadura rubrisoli</name>
    <dbReference type="NCBI Taxonomy" id="2530368"/>
    <lineage>
        <taxon>Bacteria</taxon>
        <taxon>Bacillati</taxon>
        <taxon>Actinomycetota</taxon>
        <taxon>Actinomycetes</taxon>
        <taxon>Streptosporangiales</taxon>
        <taxon>Thermomonosporaceae</taxon>
        <taxon>Actinomadura</taxon>
    </lineage>
</organism>
<reference evidence="5 6" key="1">
    <citation type="submission" date="2019-03" db="EMBL/GenBank/DDBJ databases">
        <title>Draft genome sequences of novel Actinobacteria.</title>
        <authorList>
            <person name="Sahin N."/>
            <person name="Ay H."/>
            <person name="Saygin H."/>
        </authorList>
    </citation>
    <scope>NUCLEOTIDE SEQUENCE [LARGE SCALE GENOMIC DNA]</scope>
    <source>
        <strain evidence="5 6">H3C3</strain>
    </source>
</reference>
<keyword evidence="2" id="KW-0521">NADP</keyword>
<dbReference type="PRINTS" id="PR00080">
    <property type="entry name" value="SDRFAMILY"/>
</dbReference>
<dbReference type="Pfam" id="PF00106">
    <property type="entry name" value="adh_short"/>
    <property type="match status" value="1"/>
</dbReference>
<evidence type="ECO:0000256" key="1">
    <source>
        <dbReference type="ARBA" id="ARBA00006484"/>
    </source>
</evidence>
<evidence type="ECO:0000256" key="4">
    <source>
        <dbReference type="RuleBase" id="RU000363"/>
    </source>
</evidence>
<evidence type="ECO:0000313" key="5">
    <source>
        <dbReference type="EMBL" id="TDD63573.1"/>
    </source>
</evidence>
<evidence type="ECO:0000256" key="3">
    <source>
        <dbReference type="ARBA" id="ARBA00023002"/>
    </source>
</evidence>
<dbReference type="InterPro" id="IPR020904">
    <property type="entry name" value="Sc_DH/Rdtase_CS"/>
</dbReference>
<proteinExistence type="inferred from homology"/>
<dbReference type="RefSeq" id="WP_131903267.1">
    <property type="nucleotide sequence ID" value="NZ_SMKU01000488.1"/>
</dbReference>
<dbReference type="Proteomes" id="UP000294513">
    <property type="component" value="Unassembled WGS sequence"/>
</dbReference>
<sequence length="239" mass="24978">MTIALVTGANKGIGREIAAQLAERGLTVVLAARSKDRGDKAAAELGLQTVVMDVTDPASVRDAALRIKEDHGRLDVLVNNAGISGDPDRQRPGTADTDLVRTVFETNVFGVITVTEAMLPLLRHSSAPRIVNVSSSVGSLTDQTDPAHYFANMPASVAYASSKAALNMVTVQYAKALGGQGFRINAVTPGPCDTDFTRSLGFNLTRTAADGAAVAVNLATIDDNGPNGAFFDDRGPAPW</sequence>
<dbReference type="SUPFAM" id="SSF51735">
    <property type="entry name" value="NAD(P)-binding Rossmann-fold domains"/>
    <property type="match status" value="1"/>
</dbReference>
<dbReference type="InterPro" id="IPR036291">
    <property type="entry name" value="NAD(P)-bd_dom_sf"/>
</dbReference>
<dbReference type="GO" id="GO:0016491">
    <property type="term" value="F:oxidoreductase activity"/>
    <property type="evidence" value="ECO:0007669"/>
    <property type="project" value="UniProtKB-KW"/>
</dbReference>
<comment type="similarity">
    <text evidence="1 4">Belongs to the short-chain dehydrogenases/reductases (SDR) family.</text>
</comment>
<dbReference type="PANTHER" id="PTHR43490">
    <property type="entry name" value="(+)-NEOMENTHOL DEHYDROGENASE"/>
    <property type="match status" value="1"/>
</dbReference>
<keyword evidence="6" id="KW-1185">Reference proteome</keyword>
<dbReference type="InterPro" id="IPR002347">
    <property type="entry name" value="SDR_fam"/>
</dbReference>
<comment type="caution">
    <text evidence="5">The sequence shown here is derived from an EMBL/GenBank/DDBJ whole genome shotgun (WGS) entry which is preliminary data.</text>
</comment>
<dbReference type="PROSITE" id="PS00061">
    <property type="entry name" value="ADH_SHORT"/>
    <property type="match status" value="1"/>
</dbReference>
<dbReference type="EMBL" id="SMKU01000488">
    <property type="protein sequence ID" value="TDD63573.1"/>
    <property type="molecule type" value="Genomic_DNA"/>
</dbReference>
<accession>A0A4R4ZWJ6</accession>